<gene>
    <name evidence="1" type="ORF">X798_01924</name>
</gene>
<organism evidence="1 2">
    <name type="scientific">Onchocerca flexuosa</name>
    <dbReference type="NCBI Taxonomy" id="387005"/>
    <lineage>
        <taxon>Eukaryota</taxon>
        <taxon>Metazoa</taxon>
        <taxon>Ecdysozoa</taxon>
        <taxon>Nematoda</taxon>
        <taxon>Chromadorea</taxon>
        <taxon>Rhabditida</taxon>
        <taxon>Spirurina</taxon>
        <taxon>Spiruromorpha</taxon>
        <taxon>Filarioidea</taxon>
        <taxon>Onchocercidae</taxon>
        <taxon>Onchocerca</taxon>
    </lineage>
</organism>
<reference evidence="1 2" key="1">
    <citation type="submission" date="2015-12" db="EMBL/GenBank/DDBJ databases">
        <title>Draft genome of the nematode, Onchocerca flexuosa.</title>
        <authorList>
            <person name="Mitreva M."/>
        </authorList>
    </citation>
    <scope>NUCLEOTIDE SEQUENCE [LARGE SCALE GENOMIC DNA]</scope>
    <source>
        <strain evidence="1">Red Deer</strain>
    </source>
</reference>
<evidence type="ECO:0000313" key="1">
    <source>
        <dbReference type="EMBL" id="OZC11098.1"/>
    </source>
</evidence>
<dbReference type="Proteomes" id="UP000242913">
    <property type="component" value="Unassembled WGS sequence"/>
</dbReference>
<dbReference type="AlphaFoldDB" id="A0A238C2G5"/>
<sequence>MTSELTDFFTNLRLIPVLFGEYQRKTHDLPPLMEKEGQEFIIRLDNISCDAMERLFFAVCSMVFGQYQFLQQILESGIHP</sequence>
<evidence type="ECO:0000313" key="2">
    <source>
        <dbReference type="Proteomes" id="UP000242913"/>
    </source>
</evidence>
<protein>
    <submittedName>
        <fullName evidence="1">Uncharacterized protein</fullName>
    </submittedName>
</protein>
<name>A0A238C2G5_9BILA</name>
<accession>A0A238C2G5</accession>
<proteinExistence type="predicted"/>
<keyword evidence="2" id="KW-1185">Reference proteome</keyword>
<dbReference type="EMBL" id="KZ269982">
    <property type="protein sequence ID" value="OZC11098.1"/>
    <property type="molecule type" value="Genomic_DNA"/>
</dbReference>
<dbReference type="OrthoDB" id="5809727at2759"/>